<proteinExistence type="predicted"/>
<dbReference type="GeneID" id="27690044"/>
<sequence>MSDYEDFRASVLNVIQQIPKGRVTSYGMKQVILQSSLIIQGMPDTSDVFYGASMGKKVYGYPGNVW</sequence>
<dbReference type="InParanoid" id="A0A0L0HAM8"/>
<reference evidence="1 2" key="1">
    <citation type="submission" date="2009-08" db="EMBL/GenBank/DDBJ databases">
        <title>The Genome Sequence of Spizellomyces punctatus strain DAOM BR117.</title>
        <authorList>
            <consortium name="The Broad Institute Genome Sequencing Platform"/>
            <person name="Russ C."/>
            <person name="Cuomo C."/>
            <person name="Shea T."/>
            <person name="Young S.K."/>
            <person name="Zeng Q."/>
            <person name="Koehrsen M."/>
            <person name="Haas B."/>
            <person name="Borodovsky M."/>
            <person name="Guigo R."/>
            <person name="Alvarado L."/>
            <person name="Berlin A."/>
            <person name="Bochicchio J."/>
            <person name="Borenstein D."/>
            <person name="Chapman S."/>
            <person name="Chen Z."/>
            <person name="Engels R."/>
            <person name="Freedman E."/>
            <person name="Gellesch M."/>
            <person name="Goldberg J."/>
            <person name="Griggs A."/>
            <person name="Gujja S."/>
            <person name="Heiman D."/>
            <person name="Hepburn T."/>
            <person name="Howarth C."/>
            <person name="Jen D."/>
            <person name="Larson L."/>
            <person name="Lewis B."/>
            <person name="Mehta T."/>
            <person name="Park D."/>
            <person name="Pearson M."/>
            <person name="Roberts A."/>
            <person name="Saif S."/>
            <person name="Shenoy N."/>
            <person name="Sisk P."/>
            <person name="Stolte C."/>
            <person name="Sykes S."/>
            <person name="Thomson T."/>
            <person name="Walk T."/>
            <person name="White J."/>
            <person name="Yandava C."/>
            <person name="Burger G."/>
            <person name="Gray M.W."/>
            <person name="Holland P.W.H."/>
            <person name="King N."/>
            <person name="Lang F.B.F."/>
            <person name="Roger A.J."/>
            <person name="Ruiz-Trillo I."/>
            <person name="Lander E."/>
            <person name="Nusbaum C."/>
        </authorList>
    </citation>
    <scope>NUCLEOTIDE SEQUENCE [LARGE SCALE GENOMIC DNA]</scope>
    <source>
        <strain evidence="1 2">DAOM BR117</strain>
    </source>
</reference>
<keyword evidence="2" id="KW-1185">Reference proteome</keyword>
<dbReference type="Proteomes" id="UP000053201">
    <property type="component" value="Unassembled WGS sequence"/>
</dbReference>
<dbReference type="OrthoDB" id="2548197at2759"/>
<dbReference type="EMBL" id="KQ257462">
    <property type="protein sequence ID" value="KNC97763.1"/>
    <property type="molecule type" value="Genomic_DNA"/>
</dbReference>
<evidence type="ECO:0000313" key="2">
    <source>
        <dbReference type="Proteomes" id="UP000053201"/>
    </source>
</evidence>
<accession>A0A0L0HAM8</accession>
<dbReference type="RefSeq" id="XP_016605803.1">
    <property type="nucleotide sequence ID" value="XM_016754963.1"/>
</dbReference>
<protein>
    <submittedName>
        <fullName evidence="1">MGMT family protein</fullName>
    </submittedName>
</protein>
<gene>
    <name evidence="1" type="ORF">SPPG_06763</name>
</gene>
<evidence type="ECO:0000313" key="1">
    <source>
        <dbReference type="EMBL" id="KNC97763.1"/>
    </source>
</evidence>
<name>A0A0L0HAM8_SPIPD</name>
<organism evidence="1 2">
    <name type="scientific">Spizellomyces punctatus (strain DAOM BR117)</name>
    <dbReference type="NCBI Taxonomy" id="645134"/>
    <lineage>
        <taxon>Eukaryota</taxon>
        <taxon>Fungi</taxon>
        <taxon>Fungi incertae sedis</taxon>
        <taxon>Chytridiomycota</taxon>
        <taxon>Chytridiomycota incertae sedis</taxon>
        <taxon>Chytridiomycetes</taxon>
        <taxon>Spizellomycetales</taxon>
        <taxon>Spizellomycetaceae</taxon>
        <taxon>Spizellomyces</taxon>
    </lineage>
</organism>
<dbReference type="VEuPathDB" id="FungiDB:SPPG_06763"/>
<dbReference type="AlphaFoldDB" id="A0A0L0HAM8"/>